<feature type="region of interest" description="Disordered" evidence="9">
    <location>
        <begin position="1"/>
        <end position="84"/>
    </location>
</feature>
<keyword evidence="8" id="KW-0460">Magnesium</keyword>
<gene>
    <name evidence="8" type="primary">rnc</name>
    <name evidence="11" type="ORF">MAMA39_04540</name>
</gene>
<keyword evidence="12" id="KW-1185">Reference proteome</keyword>
<dbReference type="Gene3D" id="1.10.1520.10">
    <property type="entry name" value="Ribonuclease III domain"/>
    <property type="match status" value="1"/>
</dbReference>
<evidence type="ECO:0000256" key="1">
    <source>
        <dbReference type="ARBA" id="ARBA00000109"/>
    </source>
</evidence>
<keyword evidence="8" id="KW-0963">Cytoplasm</keyword>
<keyword evidence="7" id="KW-0694">RNA-binding</keyword>
<feature type="compositionally biased region" description="Polar residues" evidence="9">
    <location>
        <begin position="19"/>
        <end position="28"/>
    </location>
</feature>
<dbReference type="RefSeq" id="WP_343251195.1">
    <property type="nucleotide sequence ID" value="NZ_HG937516.1"/>
</dbReference>
<dbReference type="SMART" id="SM00535">
    <property type="entry name" value="RIBOc"/>
    <property type="match status" value="1"/>
</dbReference>
<dbReference type="SUPFAM" id="SSF69065">
    <property type="entry name" value="RNase III domain-like"/>
    <property type="match status" value="1"/>
</dbReference>
<comment type="function">
    <text evidence="8">Digests double-stranded RNA. Involved in the processing of primary rRNA transcript to yield the immediate precursors to the large and small rRNAs (23S and 16S). Processes some mRNAs, and tRNAs when they are encoded in the rRNA operon. Processes pre-crRNA and tracrRNA of type II CRISPR loci if present in the organism.</text>
</comment>
<feature type="active site" evidence="8">
    <location>
        <position position="295"/>
    </location>
</feature>
<protein>
    <recommendedName>
        <fullName evidence="8">Ribonuclease 3</fullName>
        <ecNumber evidence="8">3.1.26.3</ecNumber>
    </recommendedName>
    <alternativeName>
        <fullName evidence="8">Ribonuclease III</fullName>
        <shortName evidence="8">RNase III</shortName>
    </alternativeName>
</protein>
<dbReference type="GO" id="GO:0003725">
    <property type="term" value="F:double-stranded RNA binding"/>
    <property type="evidence" value="ECO:0007669"/>
    <property type="project" value="TreeGrafter"/>
</dbReference>
<sequence>MNKTKSRDRATSDIKPIISNKNQETFNRGKTVKKTIQKQDKTVTLKPDNNKQKHTPISKNNPNITIKQKTDSSASQKQPKNEIQKTNRTIANKTKTNQAKALNGQTNSPSTTTVASPTYQLLTTHPYRQSAQVLFNGMKDHLPDNLIYPIKKQFSDQLKPPKFTQHFNKKQKQNFQQNYYHSESNLPSWAVTRIESKTNLPKKMGHYKSNSKNEFDAFVDVHHRVDDKPKSRDLVPVVPKVNVYPLVEKRIMELLNSLKIIPNDITLYEQALTHNTYANETADKKSYQRLEFLGDSIINKLVTVFLFLMSDDDEGRMTKDRISIIQAKTLIRASNDLNLKDYLLVGQGLKNRPISDHILEDIFEAFVGAIFLDQGEVVANRILMKTIIKYYLNDDLQNTIDYKTKFQEAMQEHCKQTSIQYKKICCEIGKFEVELVCNGIIYGHGQAPKLHEAEVLAAKEACEKISKVRK</sequence>
<dbReference type="GO" id="GO:0004525">
    <property type="term" value="F:ribonuclease III activity"/>
    <property type="evidence" value="ECO:0007669"/>
    <property type="project" value="UniProtKB-UniRule"/>
</dbReference>
<dbReference type="InterPro" id="IPR011907">
    <property type="entry name" value="RNase_III"/>
</dbReference>
<dbReference type="AlphaFoldDB" id="A0A292IIR7"/>
<comment type="subcellular location">
    <subcellularLocation>
        <location evidence="8">Cytoplasm</location>
    </subcellularLocation>
</comment>
<dbReference type="InterPro" id="IPR036389">
    <property type="entry name" value="RNase_III_sf"/>
</dbReference>
<keyword evidence="6 8" id="KW-0378">Hydrolase</keyword>
<dbReference type="PROSITE" id="PS00517">
    <property type="entry name" value="RNASE_3_1"/>
    <property type="match status" value="1"/>
</dbReference>
<keyword evidence="4 8" id="KW-0540">Nuclease</keyword>
<comment type="catalytic activity">
    <reaction evidence="1 8">
        <text>Endonucleolytic cleavage to 5'-phosphomonoester.</text>
        <dbReference type="EC" id="3.1.26.3"/>
    </reaction>
</comment>
<dbReference type="Proteomes" id="UP000261764">
    <property type="component" value="Chromosome I"/>
</dbReference>
<reference evidence="11 12" key="1">
    <citation type="journal article" date="2015" name="Clin. Infect. Dis.">
        <title>Genomic Investigations unmask Mycoplasma amphoriforme, a new respiratory pathogen.</title>
        <authorList>
            <person name="Gillespie S.H."/>
            <person name="Ling C.L."/>
            <person name="Oravcova K."/>
            <person name="Pinheiro M."/>
            <person name="Wells L."/>
            <person name="Bryant J.M."/>
            <person name="McHugh T.D."/>
            <person name="Bebear C."/>
            <person name="Webster D."/>
            <person name="Harris S.R."/>
            <person name="Seth-Smith H.M."/>
            <person name="Thomson N.R."/>
        </authorList>
    </citation>
    <scope>NUCLEOTIDE SEQUENCE [LARGE SCALE GENOMIC DNA]</scope>
    <source>
        <strain evidence="11 12">A39</strain>
    </source>
</reference>
<dbReference type="NCBIfam" id="TIGR02191">
    <property type="entry name" value="RNaseIII"/>
    <property type="match status" value="1"/>
</dbReference>
<dbReference type="SUPFAM" id="SSF54768">
    <property type="entry name" value="dsRNA-binding domain-like"/>
    <property type="match status" value="1"/>
</dbReference>
<comment type="subunit">
    <text evidence="8">Homodimer.</text>
</comment>
<dbReference type="Pfam" id="PF14622">
    <property type="entry name" value="Ribonucleas_3_3"/>
    <property type="match status" value="1"/>
</dbReference>
<feature type="domain" description="RNase III" evidence="10">
    <location>
        <begin position="251"/>
        <end position="375"/>
    </location>
</feature>
<dbReference type="Pfam" id="PF00035">
    <property type="entry name" value="dsrm"/>
    <property type="match status" value="1"/>
</dbReference>
<dbReference type="InterPro" id="IPR014720">
    <property type="entry name" value="dsRBD_dom"/>
</dbReference>
<evidence type="ECO:0000256" key="8">
    <source>
        <dbReference type="HAMAP-Rule" id="MF_00104"/>
    </source>
</evidence>
<dbReference type="GO" id="GO:0046872">
    <property type="term" value="F:metal ion binding"/>
    <property type="evidence" value="ECO:0007669"/>
    <property type="project" value="UniProtKB-KW"/>
</dbReference>
<comment type="cofactor">
    <cofactor evidence="8">
        <name>Mg(2+)</name>
        <dbReference type="ChEBI" id="CHEBI:18420"/>
    </cofactor>
</comment>
<keyword evidence="3 8" id="KW-0507">mRNA processing</keyword>
<name>A0A292IIR7_9MOLU</name>
<dbReference type="HAMAP" id="MF_00104">
    <property type="entry name" value="RNase_III"/>
    <property type="match status" value="1"/>
</dbReference>
<dbReference type="KEGG" id="mamp:MAMA39_04540"/>
<evidence type="ECO:0000256" key="6">
    <source>
        <dbReference type="ARBA" id="ARBA00022801"/>
    </source>
</evidence>
<dbReference type="GO" id="GO:0005737">
    <property type="term" value="C:cytoplasm"/>
    <property type="evidence" value="ECO:0007669"/>
    <property type="project" value="UniProtKB-SubCell"/>
</dbReference>
<evidence type="ECO:0000256" key="7">
    <source>
        <dbReference type="ARBA" id="ARBA00022884"/>
    </source>
</evidence>
<keyword evidence="8" id="KW-0479">Metal-binding</keyword>
<proteinExistence type="inferred from homology"/>
<dbReference type="EC" id="3.1.26.3" evidence="8"/>
<keyword evidence="8" id="KW-0819">tRNA processing</keyword>
<dbReference type="Gene3D" id="3.30.160.20">
    <property type="match status" value="1"/>
</dbReference>
<evidence type="ECO:0000256" key="3">
    <source>
        <dbReference type="ARBA" id="ARBA00022664"/>
    </source>
</evidence>
<dbReference type="CDD" id="cd00593">
    <property type="entry name" value="RIBOc"/>
    <property type="match status" value="1"/>
</dbReference>
<evidence type="ECO:0000256" key="5">
    <source>
        <dbReference type="ARBA" id="ARBA00022759"/>
    </source>
</evidence>
<organism evidence="11 12">
    <name type="scientific">Mycoplasma amphoriforme A39</name>
    <dbReference type="NCBI Taxonomy" id="572419"/>
    <lineage>
        <taxon>Bacteria</taxon>
        <taxon>Bacillati</taxon>
        <taxon>Mycoplasmatota</taxon>
        <taxon>Mollicutes</taxon>
        <taxon>Mycoplasmataceae</taxon>
        <taxon>Mycoplasma</taxon>
    </lineage>
</organism>
<feature type="active site" evidence="8">
    <location>
        <position position="364"/>
    </location>
</feature>
<feature type="binding site" evidence="8">
    <location>
        <position position="364"/>
    </location>
    <ligand>
        <name>Mg(2+)</name>
        <dbReference type="ChEBI" id="CHEBI:18420"/>
    </ligand>
</feature>
<dbReference type="GO" id="GO:0010468">
    <property type="term" value="P:regulation of gene expression"/>
    <property type="evidence" value="ECO:0007669"/>
    <property type="project" value="TreeGrafter"/>
</dbReference>
<evidence type="ECO:0000256" key="2">
    <source>
        <dbReference type="ARBA" id="ARBA00010183"/>
    </source>
</evidence>
<dbReference type="PANTHER" id="PTHR11207">
    <property type="entry name" value="RIBONUCLEASE III"/>
    <property type="match status" value="1"/>
</dbReference>
<evidence type="ECO:0000313" key="11">
    <source>
        <dbReference type="EMBL" id="CDN40573.1"/>
    </source>
</evidence>
<feature type="compositionally biased region" description="Polar residues" evidence="9">
    <location>
        <begin position="55"/>
        <end position="78"/>
    </location>
</feature>
<feature type="binding site" evidence="8">
    <location>
        <position position="291"/>
    </location>
    <ligand>
        <name>Mg(2+)</name>
        <dbReference type="ChEBI" id="CHEBI:18420"/>
    </ligand>
</feature>
<evidence type="ECO:0000256" key="9">
    <source>
        <dbReference type="SAM" id="MobiDB-lite"/>
    </source>
</evidence>
<keyword evidence="8" id="KW-0698">rRNA processing</keyword>
<accession>A0A292IIR7</accession>
<dbReference type="GO" id="GO:0008033">
    <property type="term" value="P:tRNA processing"/>
    <property type="evidence" value="ECO:0007669"/>
    <property type="project" value="UniProtKB-KW"/>
</dbReference>
<keyword evidence="5 8" id="KW-0255">Endonuclease</keyword>
<feature type="binding site" evidence="8">
    <location>
        <position position="361"/>
    </location>
    <ligand>
        <name>Mg(2+)</name>
        <dbReference type="ChEBI" id="CHEBI:18420"/>
    </ligand>
</feature>
<dbReference type="PANTHER" id="PTHR11207:SF0">
    <property type="entry name" value="RIBONUCLEASE 3"/>
    <property type="match status" value="1"/>
</dbReference>
<dbReference type="GO" id="GO:0006364">
    <property type="term" value="P:rRNA processing"/>
    <property type="evidence" value="ECO:0007669"/>
    <property type="project" value="UniProtKB-UniRule"/>
</dbReference>
<dbReference type="InterPro" id="IPR000999">
    <property type="entry name" value="RNase_III_dom"/>
</dbReference>
<evidence type="ECO:0000259" key="10">
    <source>
        <dbReference type="PROSITE" id="PS50142"/>
    </source>
</evidence>
<dbReference type="EMBL" id="HG937516">
    <property type="protein sequence ID" value="CDN40573.1"/>
    <property type="molecule type" value="Genomic_DNA"/>
</dbReference>
<evidence type="ECO:0000313" key="12">
    <source>
        <dbReference type="Proteomes" id="UP000261764"/>
    </source>
</evidence>
<feature type="compositionally biased region" description="Basic and acidic residues" evidence="9">
    <location>
        <begin position="1"/>
        <end position="12"/>
    </location>
</feature>
<evidence type="ECO:0000256" key="4">
    <source>
        <dbReference type="ARBA" id="ARBA00022722"/>
    </source>
</evidence>
<dbReference type="GO" id="GO:0006397">
    <property type="term" value="P:mRNA processing"/>
    <property type="evidence" value="ECO:0007669"/>
    <property type="project" value="UniProtKB-UniRule"/>
</dbReference>
<comment type="similarity">
    <text evidence="2">Belongs to the ribonuclease III family.</text>
</comment>
<dbReference type="PROSITE" id="PS50142">
    <property type="entry name" value="RNASE_3_2"/>
    <property type="match status" value="1"/>
</dbReference>
<feature type="compositionally biased region" description="Basic and acidic residues" evidence="9">
    <location>
        <begin position="37"/>
        <end position="51"/>
    </location>
</feature>